<evidence type="ECO:0000313" key="1">
    <source>
        <dbReference type="EMBL" id="QHI38061.1"/>
    </source>
</evidence>
<evidence type="ECO:0000313" key="2">
    <source>
        <dbReference type="Proteomes" id="UP000464657"/>
    </source>
</evidence>
<dbReference type="Proteomes" id="UP000464657">
    <property type="component" value="Chromosome"/>
</dbReference>
<sequence length="73" mass="8725">MPSYQHIRKTTIKYSDFHKTKPYGLLCAHERDTHRTLTLQTAHTDEVLDIPRKPMNKKEIEQFVQYLLVNLQD</sequence>
<accession>A0A7L4ZNI0</accession>
<proteinExistence type="predicted"/>
<protein>
    <submittedName>
        <fullName evidence="1">Uncharacterized protein</fullName>
    </submittedName>
</protein>
<dbReference type="EMBL" id="CP019288">
    <property type="protein sequence ID" value="QHI38061.1"/>
    <property type="molecule type" value="Genomic_DNA"/>
</dbReference>
<name>A0A7L4ZNI0_9FLAO</name>
<dbReference type="KEGG" id="kan:IMCC3317_34450"/>
<gene>
    <name evidence="1" type="ORF">IMCC3317_34450</name>
</gene>
<keyword evidence="2" id="KW-1185">Reference proteome</keyword>
<dbReference type="AlphaFoldDB" id="A0A7L4ZNI0"/>
<reference evidence="1 2" key="1">
    <citation type="journal article" date="2013" name="Int. J. Syst. Evol. Microbiol.">
        <title>Kordia antarctica sp. nov., isolated from Antarctic seawater.</title>
        <authorList>
            <person name="Baek K."/>
            <person name="Choi A."/>
            <person name="Kang I."/>
            <person name="Lee K."/>
            <person name="Cho J.C."/>
        </authorList>
    </citation>
    <scope>NUCLEOTIDE SEQUENCE [LARGE SCALE GENOMIC DNA]</scope>
    <source>
        <strain evidence="1 2">IMCC3317</strain>
    </source>
</reference>
<organism evidence="1 2">
    <name type="scientific">Kordia antarctica</name>
    <dbReference type="NCBI Taxonomy" id="1218801"/>
    <lineage>
        <taxon>Bacteria</taxon>
        <taxon>Pseudomonadati</taxon>
        <taxon>Bacteroidota</taxon>
        <taxon>Flavobacteriia</taxon>
        <taxon>Flavobacteriales</taxon>
        <taxon>Flavobacteriaceae</taxon>
        <taxon>Kordia</taxon>
    </lineage>
</organism>